<dbReference type="SFLD" id="SFLDG00358">
    <property type="entry name" value="Main_(cytGST)"/>
    <property type="match status" value="2"/>
</dbReference>
<dbReference type="VEuPathDB" id="VectorBase:MDOMA2_010198"/>
<dbReference type="Gene3D" id="3.40.30.10">
    <property type="entry name" value="Glutaredoxin"/>
    <property type="match status" value="2"/>
</dbReference>
<evidence type="ECO:0000256" key="1">
    <source>
        <dbReference type="ARBA" id="ARBA00003701"/>
    </source>
</evidence>
<dbReference type="GO" id="GO:0006749">
    <property type="term" value="P:glutathione metabolic process"/>
    <property type="evidence" value="ECO:0007669"/>
    <property type="project" value="TreeGrafter"/>
</dbReference>
<dbReference type="FunFam" id="3.40.30.10:FF:000034">
    <property type="entry name" value="glutathione S-transferase 1"/>
    <property type="match status" value="2"/>
</dbReference>
<dbReference type="CDD" id="cd03045">
    <property type="entry name" value="GST_N_Delta_Epsilon"/>
    <property type="match status" value="2"/>
</dbReference>
<proteinExistence type="predicted"/>
<dbReference type="SUPFAM" id="SSF52833">
    <property type="entry name" value="Thioredoxin-like"/>
    <property type="match status" value="2"/>
</dbReference>
<dbReference type="SFLD" id="SFLDS00019">
    <property type="entry name" value="Glutathione_Transferase_(cytos"/>
    <property type="match status" value="2"/>
</dbReference>
<dbReference type="InterPro" id="IPR004046">
    <property type="entry name" value="GST_C"/>
</dbReference>
<dbReference type="InterPro" id="IPR036282">
    <property type="entry name" value="Glutathione-S-Trfase_C_sf"/>
</dbReference>
<dbReference type="Pfam" id="PF02798">
    <property type="entry name" value="GST_N"/>
    <property type="match status" value="1"/>
</dbReference>
<reference evidence="3" key="1">
    <citation type="submission" date="2020-05" db="UniProtKB">
        <authorList>
            <consortium name="EnsemblMetazoa"/>
        </authorList>
    </citation>
    <scope>IDENTIFICATION</scope>
    <source>
        <strain evidence="3">Aabys</strain>
    </source>
</reference>
<name>A0A1I8MLE7_MUSDO</name>
<dbReference type="EnsemblMetazoa" id="MDOA006158-RB">
    <property type="protein sequence ID" value="MDOA006158-PB"/>
    <property type="gene ID" value="MDOA006158"/>
</dbReference>
<dbReference type="CDD" id="cd03177">
    <property type="entry name" value="GST_C_Delta_Epsilon"/>
    <property type="match status" value="2"/>
</dbReference>
<dbReference type="InterPro" id="IPR004045">
    <property type="entry name" value="Glutathione_S-Trfase_N"/>
</dbReference>
<dbReference type="STRING" id="7370.A0A1I8MLE7"/>
<dbReference type="PROSITE" id="PS50405">
    <property type="entry name" value="GST_CTER"/>
    <property type="match status" value="2"/>
</dbReference>
<dbReference type="SUPFAM" id="SSF47616">
    <property type="entry name" value="GST C-terminal domain-like"/>
    <property type="match status" value="2"/>
</dbReference>
<dbReference type="SFLD" id="SFLDG01153">
    <property type="entry name" value="Main.4:_Theta-like"/>
    <property type="match status" value="2"/>
</dbReference>
<sequence length="439" mass="50021">MDFYYLPLSAPCRSVLMTAKALGIELNKKLLNLFEGEHLKPEFLKINPQHTIPTLVDNGFALWESRAIMVYLVEKYGKQDDPLYPSCPKKRALINQRLYFDMGTLYQGFANYFYPQFKEKKPADPELFKKFEVTLDFLNTFLSESKYAAGDSLTLADLALLASVSTFEAVNIDVSKYEHIARWYALVKETAPGADENWAGALEMKTLIPNRFCKLFDTLQQLLLTSVVPTIMDFYYLPGSAPCRSVLMTAKALGIELNKKLLNLQAGEHLKPEFLKINPQHTIPTLVDGDFALWESRAIMVYLVEKYGKTDSLFPKCPKKRAVINQRLYFDMGTLYKSFADYYYPQVFAKAPADPELFKKIETAFDFLNTFLEGHEYAAGDSLTVADLALLASVSTFEVASFDFSKYPNVAKWYANLKTVAPGWEENWAGCLEFKKYFS</sequence>
<dbReference type="PROSITE" id="PS50404">
    <property type="entry name" value="GST_NTER"/>
    <property type="match status" value="2"/>
</dbReference>
<dbReference type="FunFam" id="1.20.1050.10:FF:000007">
    <property type="entry name" value="Glutathione S-transferase 1-1"/>
    <property type="match status" value="2"/>
</dbReference>
<dbReference type="GO" id="GO:0004364">
    <property type="term" value="F:glutathione transferase activity"/>
    <property type="evidence" value="ECO:0007669"/>
    <property type="project" value="TreeGrafter"/>
</dbReference>
<evidence type="ECO:0000256" key="2">
    <source>
        <dbReference type="ARBA" id="ARBA00011738"/>
    </source>
</evidence>
<dbReference type="InterPro" id="IPR040079">
    <property type="entry name" value="Glutathione_S-Trfase"/>
</dbReference>
<dbReference type="InterPro" id="IPR036249">
    <property type="entry name" value="Thioredoxin-like_sf"/>
</dbReference>
<organism evidence="3">
    <name type="scientific">Musca domestica</name>
    <name type="common">House fly</name>
    <dbReference type="NCBI Taxonomy" id="7370"/>
    <lineage>
        <taxon>Eukaryota</taxon>
        <taxon>Metazoa</taxon>
        <taxon>Ecdysozoa</taxon>
        <taxon>Arthropoda</taxon>
        <taxon>Hexapoda</taxon>
        <taxon>Insecta</taxon>
        <taxon>Pterygota</taxon>
        <taxon>Neoptera</taxon>
        <taxon>Endopterygota</taxon>
        <taxon>Diptera</taxon>
        <taxon>Brachycera</taxon>
        <taxon>Muscomorpha</taxon>
        <taxon>Muscoidea</taxon>
        <taxon>Muscidae</taxon>
        <taxon>Musca</taxon>
    </lineage>
</organism>
<dbReference type="Gene3D" id="1.20.1050.10">
    <property type="match status" value="2"/>
</dbReference>
<dbReference type="InterPro" id="IPR010987">
    <property type="entry name" value="Glutathione-S-Trfase_C-like"/>
</dbReference>
<comment type="subunit">
    <text evidence="2">Homodimer.</text>
</comment>
<dbReference type="Pfam" id="PF00043">
    <property type="entry name" value="GST_C"/>
    <property type="match status" value="2"/>
</dbReference>
<dbReference type="VEuPathDB" id="VectorBase:MDOA006158"/>
<dbReference type="AlphaFoldDB" id="A0A1I8MLE7"/>
<dbReference type="Pfam" id="PF13409">
    <property type="entry name" value="GST_N_2"/>
    <property type="match status" value="1"/>
</dbReference>
<evidence type="ECO:0000313" key="3">
    <source>
        <dbReference type="EnsemblMetazoa" id="MDOA006158-PB"/>
    </source>
</evidence>
<dbReference type="VEuPathDB" id="VectorBase:MDOMA2_013609"/>
<protein>
    <submittedName>
        <fullName evidence="3">Uncharacterized protein</fullName>
    </submittedName>
</protein>
<dbReference type="PANTHER" id="PTHR43969">
    <property type="entry name" value="GLUTATHIONE S TRANSFERASE D10, ISOFORM A-RELATED"/>
    <property type="match status" value="1"/>
</dbReference>
<accession>A0A1I8MLE7</accession>
<dbReference type="PANTHER" id="PTHR43969:SF9">
    <property type="entry name" value="GLUTATHIONE S TRANSFERASE D10, ISOFORM A-RELATED"/>
    <property type="match status" value="1"/>
</dbReference>
<comment type="function">
    <text evidence="1">Conjugation of reduced glutathione to a wide number of exogenous and endogenous hydrophobic electrophiles.</text>
</comment>